<dbReference type="Proteomes" id="UP000239388">
    <property type="component" value="Unassembled WGS sequence"/>
</dbReference>
<evidence type="ECO:0008006" key="3">
    <source>
        <dbReference type="Google" id="ProtNLM"/>
    </source>
</evidence>
<dbReference type="OrthoDB" id="234313at2"/>
<dbReference type="SUPFAM" id="SSF56112">
    <property type="entry name" value="Protein kinase-like (PK-like)"/>
    <property type="match status" value="1"/>
</dbReference>
<dbReference type="InterPro" id="IPR011009">
    <property type="entry name" value="Kinase-like_dom_sf"/>
</dbReference>
<organism evidence="1 2">
    <name type="scientific">Blastopirellula marina</name>
    <dbReference type="NCBI Taxonomy" id="124"/>
    <lineage>
        <taxon>Bacteria</taxon>
        <taxon>Pseudomonadati</taxon>
        <taxon>Planctomycetota</taxon>
        <taxon>Planctomycetia</taxon>
        <taxon>Pirellulales</taxon>
        <taxon>Pirellulaceae</taxon>
        <taxon>Blastopirellula</taxon>
    </lineage>
</organism>
<evidence type="ECO:0000313" key="2">
    <source>
        <dbReference type="Proteomes" id="UP000239388"/>
    </source>
</evidence>
<dbReference type="Gene3D" id="1.10.510.10">
    <property type="entry name" value="Transferase(Phosphotransferase) domain 1"/>
    <property type="match status" value="1"/>
</dbReference>
<gene>
    <name evidence="1" type="ORF">C5Y98_30115</name>
</gene>
<proteinExistence type="predicted"/>
<accession>A0A2S8F3D5</accession>
<dbReference type="RefSeq" id="WP_105360105.1">
    <property type="nucleotide sequence ID" value="NZ_PUIB01000030.1"/>
</dbReference>
<comment type="caution">
    <text evidence="1">The sequence shown here is derived from an EMBL/GenBank/DDBJ whole genome shotgun (WGS) entry which is preliminary data.</text>
</comment>
<dbReference type="EMBL" id="PUIB01000030">
    <property type="protein sequence ID" value="PQO26637.1"/>
    <property type="molecule type" value="Genomic_DNA"/>
</dbReference>
<protein>
    <recommendedName>
        <fullName evidence="3">Protein kinase domain-containing protein</fullName>
    </recommendedName>
</protein>
<dbReference type="AlphaFoldDB" id="A0A2S8F3D5"/>
<reference evidence="1 2" key="1">
    <citation type="submission" date="2018-02" db="EMBL/GenBank/DDBJ databases">
        <title>Comparative genomes isolates from brazilian mangrove.</title>
        <authorList>
            <person name="Araujo J.E."/>
            <person name="Taketani R.G."/>
            <person name="Silva M.C.P."/>
            <person name="Loureco M.V."/>
            <person name="Andreote F.D."/>
        </authorList>
    </citation>
    <scope>NUCLEOTIDE SEQUENCE [LARGE SCALE GENOMIC DNA]</scope>
    <source>
        <strain evidence="1 2">NAP PRIS-MGV</strain>
    </source>
</reference>
<sequence length="644" mass="69618">MTKSIPARISQRLAACGWIDSIALTAAEEFLRETPAALREMDIVWIDALQRLGMITATQAEFFYTGREAELACGLYLIARKRNSIGGIDWYDATSEGHPGYLLAISDQPLQQREVSPLAGYRGRICDTGQNGDRHWVAAIVPSGMTLAELLTRYGRMPSVAVISILRQLAHQLLSLETVGRCHGRITPETIFVSRDGVVCAPFPGLSWPSDPTQRQTSDIKQLAQLMRLLLCGIPHGKPPRVPFESLTDDAILRELHARQTKLQPRLADWFALLGPSDTKDAKQLQTYLTDPPLVLPNLHVHLQQEAARRRKRNMVASAGVMSLLIACGLFWPSSAANLPAQLGEPPASWTPIAAKPLPPPEMTPAVAPASTEIHLASAEIPVSDSRRIELPKSLTAGDFPANIPDASTVAAADGQRTTIKISATPLLLSAEKLTLERIDFVASGESSATGRMVLLEVAAASIELRNCTFRWAGAESSESIAVAWRPTPRTSRGLRSLPEAKLADCQFSGVLIGLDVTAHGDAAVELTKCRYEGVGGLVRTKADASPLRFHFLGTELSTIGGMLWHHFQSDPQAPFSASAKISESHISPRDNGAAVAIIGGGAKPFAPAIRFDLVETTIADDAPLATFFDGEQFHPLTAEDFSR</sequence>
<evidence type="ECO:0000313" key="1">
    <source>
        <dbReference type="EMBL" id="PQO26637.1"/>
    </source>
</evidence>
<name>A0A2S8F3D5_9BACT</name>